<feature type="region of interest" description="Disordered" evidence="1">
    <location>
        <begin position="24"/>
        <end position="49"/>
    </location>
</feature>
<dbReference type="Proteomes" id="UP000193411">
    <property type="component" value="Unassembled WGS sequence"/>
</dbReference>
<sequence length="137" mass="14622">MSLLPVHEPSCLLTRKVDLLSPKSTRARPPAHLSRLVRPGPHSLSRLASPGPHTWSRLVPPCSALPQLAPPCPPAHACLIALSQSRSKTLDSWKLELVGVCNPKKTTGGSGHTTTPEGWFRSGGPYCRAAAHSKKSS</sequence>
<comment type="caution">
    <text evidence="2">The sequence shown here is derived from an EMBL/GenBank/DDBJ whole genome shotgun (WGS) entry which is preliminary data.</text>
</comment>
<evidence type="ECO:0000256" key="1">
    <source>
        <dbReference type="SAM" id="MobiDB-lite"/>
    </source>
</evidence>
<name>A0A1Y2HH60_9FUNG</name>
<protein>
    <submittedName>
        <fullName evidence="2">Uncharacterized protein</fullName>
    </submittedName>
</protein>
<gene>
    <name evidence="2" type="ORF">BCR44DRAFT_1438556</name>
</gene>
<dbReference type="AlphaFoldDB" id="A0A1Y2HH60"/>
<organism evidence="2 3">
    <name type="scientific">Catenaria anguillulae PL171</name>
    <dbReference type="NCBI Taxonomy" id="765915"/>
    <lineage>
        <taxon>Eukaryota</taxon>
        <taxon>Fungi</taxon>
        <taxon>Fungi incertae sedis</taxon>
        <taxon>Blastocladiomycota</taxon>
        <taxon>Blastocladiomycetes</taxon>
        <taxon>Blastocladiales</taxon>
        <taxon>Catenariaceae</taxon>
        <taxon>Catenaria</taxon>
    </lineage>
</organism>
<keyword evidence="3" id="KW-1185">Reference proteome</keyword>
<reference evidence="2 3" key="1">
    <citation type="submission" date="2016-07" db="EMBL/GenBank/DDBJ databases">
        <title>Pervasive Adenine N6-methylation of Active Genes in Fungi.</title>
        <authorList>
            <consortium name="DOE Joint Genome Institute"/>
            <person name="Mondo S.J."/>
            <person name="Dannebaum R.O."/>
            <person name="Kuo R.C."/>
            <person name="Labutti K."/>
            <person name="Haridas S."/>
            <person name="Kuo A."/>
            <person name="Salamov A."/>
            <person name="Ahrendt S.R."/>
            <person name="Lipzen A."/>
            <person name="Sullivan W."/>
            <person name="Andreopoulos W.B."/>
            <person name="Clum A."/>
            <person name="Lindquist E."/>
            <person name="Daum C."/>
            <person name="Ramamoorthy G.K."/>
            <person name="Gryganskyi A."/>
            <person name="Culley D."/>
            <person name="Magnuson J.K."/>
            <person name="James T.Y."/>
            <person name="O'Malley M.A."/>
            <person name="Stajich J.E."/>
            <person name="Spatafora J.W."/>
            <person name="Visel A."/>
            <person name="Grigoriev I.V."/>
        </authorList>
    </citation>
    <scope>NUCLEOTIDE SEQUENCE [LARGE SCALE GENOMIC DNA]</scope>
    <source>
        <strain evidence="2 3">PL171</strain>
    </source>
</reference>
<evidence type="ECO:0000313" key="3">
    <source>
        <dbReference type="Proteomes" id="UP000193411"/>
    </source>
</evidence>
<proteinExistence type="predicted"/>
<dbReference type="EMBL" id="MCFL01000037">
    <property type="protein sequence ID" value="ORZ33221.1"/>
    <property type="molecule type" value="Genomic_DNA"/>
</dbReference>
<accession>A0A1Y2HH60</accession>
<evidence type="ECO:0000313" key="2">
    <source>
        <dbReference type="EMBL" id="ORZ33221.1"/>
    </source>
</evidence>